<dbReference type="AlphaFoldDB" id="A0A0U5JCS2"/>
<dbReference type="PANTHER" id="PTHR33495:SF2">
    <property type="entry name" value="ANTI-SIGMA FACTOR ANTAGONIST TM_1081-RELATED"/>
    <property type="match status" value="1"/>
</dbReference>
<comment type="similarity">
    <text evidence="1 2">Belongs to the anti-sigma-factor antagonist family.</text>
</comment>
<dbReference type="KEGG" id="pnl:PNK_0563"/>
<keyword evidence="5" id="KW-1185">Reference proteome</keyword>
<dbReference type="PROSITE" id="PS50801">
    <property type="entry name" value="STAS"/>
    <property type="match status" value="1"/>
</dbReference>
<organism evidence="4 5">
    <name type="scientific">Candidatus Protochlamydia naegleriophila</name>
    <dbReference type="NCBI Taxonomy" id="389348"/>
    <lineage>
        <taxon>Bacteria</taxon>
        <taxon>Pseudomonadati</taxon>
        <taxon>Chlamydiota</taxon>
        <taxon>Chlamydiia</taxon>
        <taxon>Parachlamydiales</taxon>
        <taxon>Parachlamydiaceae</taxon>
        <taxon>Candidatus Protochlamydia</taxon>
    </lineage>
</organism>
<evidence type="ECO:0000313" key="5">
    <source>
        <dbReference type="Proteomes" id="UP000069902"/>
    </source>
</evidence>
<dbReference type="InterPro" id="IPR003658">
    <property type="entry name" value="Anti-sigma_ant"/>
</dbReference>
<feature type="domain" description="STAS" evidence="3">
    <location>
        <begin position="68"/>
        <end position="156"/>
    </location>
</feature>
<dbReference type="Gene3D" id="3.30.750.24">
    <property type="entry name" value="STAS domain"/>
    <property type="match status" value="1"/>
</dbReference>
<evidence type="ECO:0000313" key="4">
    <source>
        <dbReference type="EMBL" id="CUI16191.1"/>
    </source>
</evidence>
<dbReference type="SUPFAM" id="SSF52091">
    <property type="entry name" value="SpoIIaa-like"/>
    <property type="match status" value="1"/>
</dbReference>
<dbReference type="InterPro" id="IPR036513">
    <property type="entry name" value="STAS_dom_sf"/>
</dbReference>
<dbReference type="NCBIfam" id="TIGR00377">
    <property type="entry name" value="ant_ant_sig"/>
    <property type="match status" value="1"/>
</dbReference>
<evidence type="ECO:0000256" key="2">
    <source>
        <dbReference type="RuleBase" id="RU003749"/>
    </source>
</evidence>
<dbReference type="InterPro" id="IPR002645">
    <property type="entry name" value="STAS_dom"/>
</dbReference>
<dbReference type="PANTHER" id="PTHR33495">
    <property type="entry name" value="ANTI-SIGMA FACTOR ANTAGONIST TM_1081-RELATED-RELATED"/>
    <property type="match status" value="1"/>
</dbReference>
<gene>
    <name evidence="4" type="ORF">PNK_0563</name>
</gene>
<evidence type="ECO:0000256" key="1">
    <source>
        <dbReference type="ARBA" id="ARBA00009013"/>
    </source>
</evidence>
<accession>A0A0U5JCS2</accession>
<sequence length="156" mass="17606">MPATLKGLLALKLNLLILNDQRIIRAQFSDSLIDLLLSNDNLSNKEHMKIEKEILGDVLYLKLTTSTLDITVSNEFKNQVIENIGSGKERLLLDLSEIETIDSSGLSALIGIYKALEDKDNLHIYGLKHKVIKLFEITGLVKLFHFYSSKDEACKF</sequence>
<dbReference type="CDD" id="cd07043">
    <property type="entry name" value="STAS_anti-anti-sigma_factors"/>
    <property type="match status" value="1"/>
</dbReference>
<dbReference type="InParanoid" id="A0A0U5JCS2"/>
<dbReference type="PATRIC" id="fig|389348.3.peg.620"/>
<protein>
    <recommendedName>
        <fullName evidence="2">Anti-sigma factor antagonist</fullName>
    </recommendedName>
</protein>
<evidence type="ECO:0000259" key="3">
    <source>
        <dbReference type="PROSITE" id="PS50801"/>
    </source>
</evidence>
<dbReference type="GO" id="GO:0043856">
    <property type="term" value="F:anti-sigma factor antagonist activity"/>
    <property type="evidence" value="ECO:0007669"/>
    <property type="project" value="InterPro"/>
</dbReference>
<dbReference type="STRING" id="389348.PNK_0563"/>
<reference evidence="5" key="1">
    <citation type="submission" date="2015-09" db="EMBL/GenBank/DDBJ databases">
        <authorList>
            <person name="Bertelli C."/>
        </authorList>
    </citation>
    <scope>NUCLEOTIDE SEQUENCE [LARGE SCALE GENOMIC DNA]</scope>
    <source>
        <strain evidence="5">KNic</strain>
    </source>
</reference>
<dbReference type="EMBL" id="LN879502">
    <property type="protein sequence ID" value="CUI16191.1"/>
    <property type="molecule type" value="Genomic_DNA"/>
</dbReference>
<dbReference type="Pfam" id="PF01740">
    <property type="entry name" value="STAS"/>
    <property type="match status" value="1"/>
</dbReference>
<name>A0A0U5JCS2_9BACT</name>
<dbReference type="Proteomes" id="UP000069902">
    <property type="component" value="Chromosome cPNK"/>
</dbReference>
<proteinExistence type="inferred from homology"/>